<sequence length="477" mass="54274">MPSPLKARRNGPPMSGDEWFKYTKEEKARLKTPEQAKLEEMEEARQQSMLKKIELVPAEQEQQRERWAEWLTRWVYCTEGAHLTLTDIRYARVFADKTHRSQGAAENCATFIRDDEELERAIGRKLNGVLEVTSSKIPYYDSKIVKALVSAGIEPPPTTVLTIAESKFLGPGSFAKLQQMELSHAVHLGRQELLNACIRFLKTEEIQLKVEIYAAKYPTAQDLSSRQAARLYSDLSAHHPFFKYVIRSVFPLAKALVDTFRSLKTIDKSRKEDKPQLKVEGLVPGLLKELQSIFPAWKYLTDLGRRVASDGGPFNHTVTFAHVLVEHSSVELVEEYLRQGGDVNVGGPRWTLLQAAVSMHTYNSRMNKIVDLLLEHGAYVTLSKAEHGSALRTAAIYGKWVLLEKLLVWCLFSGAWKIANDLRFIMDVMDEQGGINPGENFSDLPAPERIALYAKRQVIRIIEDQIHRDEQVIKRHP</sequence>
<comment type="caution">
    <text evidence="1">The sequence shown here is derived from an EMBL/GenBank/DDBJ whole genome shotgun (WGS) entry which is preliminary data.</text>
</comment>
<dbReference type="EMBL" id="JAPQKR010000008">
    <property type="protein sequence ID" value="KAJ5212632.1"/>
    <property type="molecule type" value="Genomic_DNA"/>
</dbReference>
<accession>A0A9W9N3S8</accession>
<dbReference type="GeneID" id="83178641"/>
<reference evidence="1" key="2">
    <citation type="journal article" date="2023" name="IMA Fungus">
        <title>Comparative genomic study of the Penicillium genus elucidates a diverse pangenome and 15 lateral gene transfer events.</title>
        <authorList>
            <person name="Petersen C."/>
            <person name="Sorensen T."/>
            <person name="Nielsen M.R."/>
            <person name="Sondergaard T.E."/>
            <person name="Sorensen J.L."/>
            <person name="Fitzpatrick D.A."/>
            <person name="Frisvad J.C."/>
            <person name="Nielsen K.L."/>
        </authorList>
    </citation>
    <scope>NUCLEOTIDE SEQUENCE</scope>
    <source>
        <strain evidence="1">IBT 15544</strain>
    </source>
</reference>
<protein>
    <submittedName>
        <fullName evidence="1">Uncharacterized protein</fullName>
    </submittedName>
</protein>
<dbReference type="Proteomes" id="UP001150904">
    <property type="component" value="Unassembled WGS sequence"/>
</dbReference>
<dbReference type="AlphaFoldDB" id="A0A9W9N3S8"/>
<reference evidence="1" key="1">
    <citation type="submission" date="2022-12" db="EMBL/GenBank/DDBJ databases">
        <authorList>
            <person name="Petersen C."/>
        </authorList>
    </citation>
    <scope>NUCLEOTIDE SEQUENCE</scope>
    <source>
        <strain evidence="1">IBT 15544</strain>
    </source>
</reference>
<keyword evidence="2" id="KW-1185">Reference proteome</keyword>
<proteinExistence type="predicted"/>
<evidence type="ECO:0000313" key="1">
    <source>
        <dbReference type="EMBL" id="KAJ5212632.1"/>
    </source>
</evidence>
<dbReference type="SUPFAM" id="SSF48403">
    <property type="entry name" value="Ankyrin repeat"/>
    <property type="match status" value="1"/>
</dbReference>
<dbReference type="OrthoDB" id="4351966at2759"/>
<evidence type="ECO:0000313" key="2">
    <source>
        <dbReference type="Proteomes" id="UP001150904"/>
    </source>
</evidence>
<dbReference type="RefSeq" id="XP_058310802.1">
    <property type="nucleotide sequence ID" value="XM_058451340.1"/>
</dbReference>
<dbReference type="Gene3D" id="1.25.40.20">
    <property type="entry name" value="Ankyrin repeat-containing domain"/>
    <property type="match status" value="1"/>
</dbReference>
<gene>
    <name evidence="1" type="ORF">N7498_004278</name>
</gene>
<organism evidence="1 2">
    <name type="scientific">Penicillium cinerascens</name>
    <dbReference type="NCBI Taxonomy" id="70096"/>
    <lineage>
        <taxon>Eukaryota</taxon>
        <taxon>Fungi</taxon>
        <taxon>Dikarya</taxon>
        <taxon>Ascomycota</taxon>
        <taxon>Pezizomycotina</taxon>
        <taxon>Eurotiomycetes</taxon>
        <taxon>Eurotiomycetidae</taxon>
        <taxon>Eurotiales</taxon>
        <taxon>Aspergillaceae</taxon>
        <taxon>Penicillium</taxon>
    </lineage>
</organism>
<name>A0A9W9N3S8_9EURO</name>
<dbReference type="InterPro" id="IPR036770">
    <property type="entry name" value="Ankyrin_rpt-contain_sf"/>
</dbReference>